<gene>
    <name evidence="3" type="ORF">G2W53_006063</name>
</gene>
<comment type="caution">
    <text evidence="3">The sequence shown here is derived from an EMBL/GenBank/DDBJ whole genome shotgun (WGS) entry which is preliminary data.</text>
</comment>
<keyword evidence="2 3" id="KW-0812">Transmembrane</keyword>
<keyword evidence="4" id="KW-1185">Reference proteome</keyword>
<evidence type="ECO:0000256" key="1">
    <source>
        <dbReference type="SAM" id="MobiDB-lite"/>
    </source>
</evidence>
<keyword evidence="2" id="KW-1133">Transmembrane helix</keyword>
<dbReference type="OrthoDB" id="1921606at2759"/>
<dbReference type="PANTHER" id="PTHR36369">
    <property type="entry name" value="TRANSMEMBRANE PROTEIN"/>
    <property type="match status" value="1"/>
</dbReference>
<organism evidence="3 4">
    <name type="scientific">Senna tora</name>
    <dbReference type="NCBI Taxonomy" id="362788"/>
    <lineage>
        <taxon>Eukaryota</taxon>
        <taxon>Viridiplantae</taxon>
        <taxon>Streptophyta</taxon>
        <taxon>Embryophyta</taxon>
        <taxon>Tracheophyta</taxon>
        <taxon>Spermatophyta</taxon>
        <taxon>Magnoliopsida</taxon>
        <taxon>eudicotyledons</taxon>
        <taxon>Gunneridae</taxon>
        <taxon>Pentapetalae</taxon>
        <taxon>rosids</taxon>
        <taxon>fabids</taxon>
        <taxon>Fabales</taxon>
        <taxon>Fabaceae</taxon>
        <taxon>Caesalpinioideae</taxon>
        <taxon>Cassia clade</taxon>
        <taxon>Senna</taxon>
    </lineage>
</organism>
<feature type="region of interest" description="Disordered" evidence="1">
    <location>
        <begin position="52"/>
        <end position="85"/>
    </location>
</feature>
<accession>A0A835CBZ2</accession>
<dbReference type="AlphaFoldDB" id="A0A835CBZ2"/>
<protein>
    <submittedName>
        <fullName evidence="3">Transmembrane protein</fullName>
    </submittedName>
</protein>
<dbReference type="EMBL" id="JAAIUW010000003">
    <property type="protein sequence ID" value="KAF7837581.1"/>
    <property type="molecule type" value="Genomic_DNA"/>
</dbReference>
<reference evidence="3" key="1">
    <citation type="submission" date="2020-09" db="EMBL/GenBank/DDBJ databases">
        <title>Genome-Enabled Discovery of Anthraquinone Biosynthesis in Senna tora.</title>
        <authorList>
            <person name="Kang S.-H."/>
            <person name="Pandey R.P."/>
            <person name="Lee C.-M."/>
            <person name="Sim J.-S."/>
            <person name="Jeong J.-T."/>
            <person name="Choi B.-S."/>
            <person name="Jung M."/>
            <person name="Ginzburg D."/>
            <person name="Zhao K."/>
            <person name="Won S.Y."/>
            <person name="Oh T.-J."/>
            <person name="Yu Y."/>
            <person name="Kim N.-H."/>
            <person name="Lee O.R."/>
            <person name="Lee T.-H."/>
            <person name="Bashyal P."/>
            <person name="Kim T.-S."/>
            <person name="Lee W.-H."/>
            <person name="Kawkins C."/>
            <person name="Kim C.-K."/>
            <person name="Kim J.S."/>
            <person name="Ahn B.O."/>
            <person name="Rhee S.Y."/>
            <person name="Sohng J.K."/>
        </authorList>
    </citation>
    <scope>NUCLEOTIDE SEQUENCE</scope>
    <source>
        <tissue evidence="3">Leaf</tissue>
    </source>
</reference>
<dbReference type="Proteomes" id="UP000634136">
    <property type="component" value="Unassembled WGS sequence"/>
</dbReference>
<evidence type="ECO:0000256" key="2">
    <source>
        <dbReference type="SAM" id="Phobius"/>
    </source>
</evidence>
<feature type="transmembrane region" description="Helical" evidence="2">
    <location>
        <begin position="12"/>
        <end position="41"/>
    </location>
</feature>
<evidence type="ECO:0000313" key="3">
    <source>
        <dbReference type="EMBL" id="KAF7837581.1"/>
    </source>
</evidence>
<proteinExistence type="predicted"/>
<keyword evidence="2" id="KW-0472">Membrane</keyword>
<sequence>MNVLDSPLEALAFNYATFGFSTLLNNLWAWAALLTAALSLWKIRPKSYFPPSTPHTHSSEHHRPLQPFVPPEAPGTRRPAVVASGDGDADGVTKGKFTVYYGDEAEEEEESLMEREREEWCKCKSWEWWEDWEKMLRVRSGESGWYKYQDLTELNGNVVRLWDDAVFRVRNADYCITVISELGLR</sequence>
<name>A0A835CBZ2_9FABA</name>
<dbReference type="PANTHER" id="PTHR36369:SF1">
    <property type="entry name" value="TRANSMEMBRANE PROTEIN"/>
    <property type="match status" value="1"/>
</dbReference>
<evidence type="ECO:0000313" key="4">
    <source>
        <dbReference type="Proteomes" id="UP000634136"/>
    </source>
</evidence>